<reference evidence="3" key="1">
    <citation type="submission" date="2022-04" db="EMBL/GenBank/DDBJ databases">
        <title>Complete genome of Methanoplanus endosymbiosus DSM 3599.</title>
        <authorList>
            <person name="Chen S.-C."/>
            <person name="You Y.-T."/>
            <person name="Zhou Y.-Z."/>
            <person name="Lai M.-C."/>
        </authorList>
    </citation>
    <scope>NUCLEOTIDE SEQUENCE</scope>
    <source>
        <strain evidence="3">DSM 3599</strain>
    </source>
</reference>
<feature type="transmembrane region" description="Helical" evidence="1">
    <location>
        <begin position="140"/>
        <end position="167"/>
    </location>
</feature>
<organism evidence="3 4">
    <name type="scientific">Methanoplanus endosymbiosus</name>
    <dbReference type="NCBI Taxonomy" id="33865"/>
    <lineage>
        <taxon>Archaea</taxon>
        <taxon>Methanobacteriati</taxon>
        <taxon>Methanobacteriota</taxon>
        <taxon>Stenosarchaea group</taxon>
        <taxon>Methanomicrobia</taxon>
        <taxon>Methanomicrobiales</taxon>
        <taxon>Methanomicrobiaceae</taxon>
        <taxon>Methanoplanus</taxon>
    </lineage>
</organism>
<feature type="transmembrane region" description="Helical" evidence="1">
    <location>
        <begin position="64"/>
        <end position="88"/>
    </location>
</feature>
<dbReference type="PANTHER" id="PTHR31272">
    <property type="entry name" value="CYTOCHROME C-TYPE BIOGENESIS PROTEIN HI_1454-RELATED"/>
    <property type="match status" value="1"/>
</dbReference>
<keyword evidence="1" id="KW-1133">Transmembrane helix</keyword>
<dbReference type="KEGG" id="mend:L6E24_03500"/>
<feature type="transmembrane region" description="Helical" evidence="1">
    <location>
        <begin position="15"/>
        <end position="43"/>
    </location>
</feature>
<dbReference type="GeneID" id="74306729"/>
<evidence type="ECO:0000259" key="2">
    <source>
        <dbReference type="Pfam" id="PF13386"/>
    </source>
</evidence>
<evidence type="ECO:0000313" key="4">
    <source>
        <dbReference type="Proteomes" id="UP001060368"/>
    </source>
</evidence>
<evidence type="ECO:0000313" key="3">
    <source>
        <dbReference type="EMBL" id="UUX93200.1"/>
    </source>
</evidence>
<feature type="domain" description="Urease accessory protein UreH-like transmembrane" evidence="2">
    <location>
        <begin position="17"/>
        <end position="228"/>
    </location>
</feature>
<dbReference type="RefSeq" id="WP_257743340.1">
    <property type="nucleotide sequence ID" value="NZ_CP096115.1"/>
</dbReference>
<feature type="transmembrane region" description="Helical" evidence="1">
    <location>
        <begin position="179"/>
        <end position="202"/>
    </location>
</feature>
<dbReference type="EMBL" id="CP096115">
    <property type="protein sequence ID" value="UUX93200.1"/>
    <property type="molecule type" value="Genomic_DNA"/>
</dbReference>
<feature type="transmembrane region" description="Helical" evidence="1">
    <location>
        <begin position="94"/>
        <end position="119"/>
    </location>
</feature>
<keyword evidence="1" id="KW-0812">Transmembrane</keyword>
<dbReference type="NCBIfam" id="NF040495">
    <property type="entry name" value="tranport_ArsG"/>
    <property type="match status" value="1"/>
</dbReference>
<dbReference type="Proteomes" id="UP001060368">
    <property type="component" value="Chromosome"/>
</dbReference>
<name>A0A9E7PMX1_9EURY</name>
<accession>A0A9E7PMX1</accession>
<keyword evidence="4" id="KW-1185">Reference proteome</keyword>
<dbReference type="AlphaFoldDB" id="A0A9E7PMX1"/>
<proteinExistence type="predicted"/>
<evidence type="ECO:0000256" key="1">
    <source>
        <dbReference type="SAM" id="Phobius"/>
    </source>
</evidence>
<feature type="transmembrane region" description="Helical" evidence="1">
    <location>
        <begin position="214"/>
        <end position="235"/>
    </location>
</feature>
<keyword evidence="1" id="KW-0472">Membrane</keyword>
<sequence>MTGFMEAMGMSSIPVIAAFFIGLMTAFSPCPLATNIAAVAYISGKGENFRRTLSAGILYAGGRAFGYILVAALVVWFGVGVVPVSAFLRSYGEMLLGPFLLIIGVVILKEFTFDIPGISGKDYSGRLKVWLFERGISGSFGLGFIFALSFCPFSAALFFGMLIPVAIKNSDALFVPASFALGTAIPVILVSVLLAGGISGAAKFMGRVNEADKYIRTAAGYIFIAGGVYYIVLWIKGMLL</sequence>
<gene>
    <name evidence="3" type="ORF">L6E24_03500</name>
</gene>
<dbReference type="InterPro" id="IPR051790">
    <property type="entry name" value="Cytochrome_c-biogenesis_DsbD"/>
</dbReference>
<protein>
    <submittedName>
        <fullName evidence="3">Aromatic aminobenezylarsenical efflux permease ArsG family transporter</fullName>
    </submittedName>
</protein>
<dbReference type="PANTHER" id="PTHR31272:SF4">
    <property type="entry name" value="CYTOCHROME C-TYPE BIOGENESIS PROTEIN HI_1454-RELATED"/>
    <property type="match status" value="1"/>
</dbReference>
<dbReference type="InterPro" id="IPR039447">
    <property type="entry name" value="UreH-like_TM_dom"/>
</dbReference>
<dbReference type="Pfam" id="PF13386">
    <property type="entry name" value="DsbD_2"/>
    <property type="match status" value="1"/>
</dbReference>